<proteinExistence type="inferred from homology"/>
<dbReference type="GO" id="GO:0016705">
    <property type="term" value="F:oxidoreductase activity, acting on paired donors, with incorporation or reduction of molecular oxygen"/>
    <property type="evidence" value="ECO:0007669"/>
    <property type="project" value="InterPro"/>
</dbReference>
<organism evidence="3 4">
    <name type="scientific">Allostreptomyces psammosilenae</name>
    <dbReference type="NCBI Taxonomy" id="1892865"/>
    <lineage>
        <taxon>Bacteria</taxon>
        <taxon>Bacillati</taxon>
        <taxon>Actinomycetota</taxon>
        <taxon>Actinomycetes</taxon>
        <taxon>Kitasatosporales</taxon>
        <taxon>Streptomycetaceae</taxon>
        <taxon>Allostreptomyces</taxon>
    </lineage>
</organism>
<feature type="region of interest" description="Disordered" evidence="2">
    <location>
        <begin position="1"/>
        <end position="40"/>
    </location>
</feature>
<dbReference type="PRINTS" id="PR00359">
    <property type="entry name" value="BP450"/>
</dbReference>
<sequence>MPHDAGTPAGPRLASVPSGCPAHQAPGPRGGAAPGAAPVDEPARLYGQRFQDDPHGLYEELRARHGSVAPVVLEGGVPAWLVVGYQALLQLVRNPEVFSRDSRNWRDAAEGRVPADWPLWPMVAYMPAMLYADGIEHQRRGGAVTDSLGRFDRRDLQRYVERVADELIDAFVAEGEADLLVRFAQPLPLLAVGHVVGVPDEDGPDLVRAINTMLDGGEDALAAQREFAGIMGRTVANRQEAPGPDVASRMLAHEAGLSAEEVLNDLLVVMTAGHQTTSNWIGNTLRLMLTDPRFHASVAVGRQTVADALEQVLWQDPPSQNSAGRWATQDTLLDGTPIRAGDFLILGITGANNDPEVRPRTDGPGASRAHLAWGSGPHMCPYPAQEIARMVCRTAVETILRRLPDLRLAVPEEELTWRPTPWMRGLTALPVAFTPQRPTPGESAWTATAAPSTQSSSTPRPATSTERESASAPPARSSRWSFLTRWLRGR</sequence>
<evidence type="ECO:0000256" key="1">
    <source>
        <dbReference type="ARBA" id="ARBA00010617"/>
    </source>
</evidence>
<dbReference type="Gene3D" id="1.10.630.10">
    <property type="entry name" value="Cytochrome P450"/>
    <property type="match status" value="1"/>
</dbReference>
<feature type="region of interest" description="Disordered" evidence="2">
    <location>
        <begin position="433"/>
        <end position="479"/>
    </location>
</feature>
<evidence type="ECO:0000313" key="4">
    <source>
        <dbReference type="Proteomes" id="UP000567795"/>
    </source>
</evidence>
<keyword evidence="4" id="KW-1185">Reference proteome</keyword>
<dbReference type="GO" id="GO:0005506">
    <property type="term" value="F:iron ion binding"/>
    <property type="evidence" value="ECO:0007669"/>
    <property type="project" value="InterPro"/>
</dbReference>
<dbReference type="AlphaFoldDB" id="A0A852ZLY5"/>
<dbReference type="EMBL" id="JACBZD010000001">
    <property type="protein sequence ID" value="NYI03409.1"/>
    <property type="molecule type" value="Genomic_DNA"/>
</dbReference>
<gene>
    <name evidence="3" type="ORF">FHU37_000352</name>
</gene>
<comment type="caution">
    <text evidence="3">The sequence shown here is derived from an EMBL/GenBank/DDBJ whole genome shotgun (WGS) entry which is preliminary data.</text>
</comment>
<protein>
    <submittedName>
        <fullName evidence="3">Cytochrome P450</fullName>
    </submittedName>
</protein>
<dbReference type="GO" id="GO:0020037">
    <property type="term" value="F:heme binding"/>
    <property type="evidence" value="ECO:0007669"/>
    <property type="project" value="InterPro"/>
</dbReference>
<dbReference type="GO" id="GO:0004497">
    <property type="term" value="F:monooxygenase activity"/>
    <property type="evidence" value="ECO:0007669"/>
    <property type="project" value="InterPro"/>
</dbReference>
<dbReference type="RefSeq" id="WP_312892376.1">
    <property type="nucleotide sequence ID" value="NZ_JACBZD010000001.1"/>
</dbReference>
<evidence type="ECO:0000256" key="2">
    <source>
        <dbReference type="SAM" id="MobiDB-lite"/>
    </source>
</evidence>
<dbReference type="PANTHER" id="PTHR46696:SF1">
    <property type="entry name" value="CYTOCHROME P450 YJIB-RELATED"/>
    <property type="match status" value="1"/>
</dbReference>
<dbReference type="CDD" id="cd20623">
    <property type="entry name" value="CYP_unk"/>
    <property type="match status" value="1"/>
</dbReference>
<reference evidence="3 4" key="1">
    <citation type="submission" date="2020-07" db="EMBL/GenBank/DDBJ databases">
        <title>Sequencing the genomes of 1000 actinobacteria strains.</title>
        <authorList>
            <person name="Klenk H.-P."/>
        </authorList>
    </citation>
    <scope>NUCLEOTIDE SEQUENCE [LARGE SCALE GENOMIC DNA]</scope>
    <source>
        <strain evidence="3 4">DSM 42178</strain>
    </source>
</reference>
<comment type="similarity">
    <text evidence="1">Belongs to the cytochrome P450 family.</text>
</comment>
<dbReference type="InterPro" id="IPR036396">
    <property type="entry name" value="Cyt_P450_sf"/>
</dbReference>
<dbReference type="Proteomes" id="UP000567795">
    <property type="component" value="Unassembled WGS sequence"/>
</dbReference>
<dbReference type="InterPro" id="IPR002397">
    <property type="entry name" value="Cyt_P450_B"/>
</dbReference>
<dbReference type="SUPFAM" id="SSF48264">
    <property type="entry name" value="Cytochrome P450"/>
    <property type="match status" value="1"/>
</dbReference>
<accession>A0A852ZLY5</accession>
<feature type="compositionally biased region" description="Low complexity" evidence="2">
    <location>
        <begin position="443"/>
        <end position="479"/>
    </location>
</feature>
<evidence type="ECO:0000313" key="3">
    <source>
        <dbReference type="EMBL" id="NYI03409.1"/>
    </source>
</evidence>
<dbReference type="PANTHER" id="PTHR46696">
    <property type="entry name" value="P450, PUTATIVE (EUROFUNG)-RELATED"/>
    <property type="match status" value="1"/>
</dbReference>
<name>A0A852ZLY5_9ACTN</name>